<proteinExistence type="inferred from homology"/>
<comment type="similarity">
    <text evidence="2 14">Belongs to the UppP family.</text>
</comment>
<keyword evidence="9 14" id="KW-0472">Membrane</keyword>
<evidence type="ECO:0000313" key="15">
    <source>
        <dbReference type="EMBL" id="KKB63852.1"/>
    </source>
</evidence>
<comment type="miscellaneous">
    <text evidence="14">Bacitracin is thought to be involved in the inhibition of peptidoglycan synthesis by sequestering undecaprenyl diphosphate, thereby reducing the pool of lipid carrier available.</text>
</comment>
<evidence type="ECO:0000256" key="3">
    <source>
        <dbReference type="ARBA" id="ARBA00012374"/>
    </source>
</evidence>
<feature type="transmembrane region" description="Helical" evidence="14">
    <location>
        <begin position="222"/>
        <end position="240"/>
    </location>
</feature>
<dbReference type="Proteomes" id="UP000033618">
    <property type="component" value="Unassembled WGS sequence"/>
</dbReference>
<sequence length="308" mass="33386">MDVILVLKAIVMGVVEGLTEFLPISSTGHLILVGNLLNFDDARAKLFDVVIQFGAILAVCWEFRKKIGTTVGGLTRRDDVHSRRFAWNVVIACLPAVVLGLLFGGLIKEYLFSPVPVALAAVIGGFVILWVERRARRNGPLAMTAENGIRVDHIVATPGGSAHEAAHHGSARVHSLEALRWTDALKVGFAQCLALIPGTSRSGATIIGGMLFGLERKVATEFSFFLAIPIIFGASAHDLYKARHSLQADDLGLLLIGLIAALVSALVCVRWLLRFISNHDFTVFAYYRIVFGLVILVAAYGFGEWQIA</sequence>
<accession>A0A0F5K2S9</accession>
<evidence type="ECO:0000256" key="5">
    <source>
        <dbReference type="ARBA" id="ARBA00022475"/>
    </source>
</evidence>
<name>A0A0F5K2S9_9BURK</name>
<organism evidence="15 16">
    <name type="scientific">Robbsia andropogonis</name>
    <dbReference type="NCBI Taxonomy" id="28092"/>
    <lineage>
        <taxon>Bacteria</taxon>
        <taxon>Pseudomonadati</taxon>
        <taxon>Pseudomonadota</taxon>
        <taxon>Betaproteobacteria</taxon>
        <taxon>Burkholderiales</taxon>
        <taxon>Burkholderiaceae</taxon>
        <taxon>Robbsia</taxon>
    </lineage>
</organism>
<feature type="transmembrane region" description="Helical" evidence="14">
    <location>
        <begin position="285"/>
        <end position="303"/>
    </location>
</feature>
<feature type="transmembrane region" description="Helical" evidence="14">
    <location>
        <begin position="85"/>
        <end position="104"/>
    </location>
</feature>
<dbReference type="AlphaFoldDB" id="A0A0F5K2S9"/>
<feature type="transmembrane region" description="Helical" evidence="14">
    <location>
        <begin position="252"/>
        <end position="273"/>
    </location>
</feature>
<evidence type="ECO:0000256" key="6">
    <source>
        <dbReference type="ARBA" id="ARBA00022692"/>
    </source>
</evidence>
<gene>
    <name evidence="14" type="primary">uppP</name>
    <name evidence="15" type="ORF">WM40_09320</name>
</gene>
<keyword evidence="7 14" id="KW-0378">Hydrolase</keyword>
<comment type="subcellular location">
    <subcellularLocation>
        <location evidence="1 14">Cell membrane</location>
        <topology evidence="1 14">Multi-pass membrane protein</topology>
    </subcellularLocation>
</comment>
<dbReference type="EMBL" id="LAQU01000007">
    <property type="protein sequence ID" value="KKB63852.1"/>
    <property type="molecule type" value="Genomic_DNA"/>
</dbReference>
<dbReference type="PANTHER" id="PTHR30622">
    <property type="entry name" value="UNDECAPRENYL-DIPHOSPHATASE"/>
    <property type="match status" value="1"/>
</dbReference>
<keyword evidence="8 14" id="KW-1133">Transmembrane helix</keyword>
<dbReference type="EC" id="3.6.1.27" evidence="3 14"/>
<comment type="caution">
    <text evidence="15">The sequence shown here is derived from an EMBL/GenBank/DDBJ whole genome shotgun (WGS) entry which is preliminary data.</text>
</comment>
<dbReference type="NCBIfam" id="NF001389">
    <property type="entry name" value="PRK00281.1-2"/>
    <property type="match status" value="1"/>
</dbReference>
<dbReference type="GO" id="GO:0008360">
    <property type="term" value="P:regulation of cell shape"/>
    <property type="evidence" value="ECO:0007669"/>
    <property type="project" value="UniProtKB-KW"/>
</dbReference>
<dbReference type="GO" id="GO:0005886">
    <property type="term" value="C:plasma membrane"/>
    <property type="evidence" value="ECO:0007669"/>
    <property type="project" value="UniProtKB-SubCell"/>
</dbReference>
<keyword evidence="14" id="KW-0961">Cell wall biogenesis/degradation</keyword>
<dbReference type="GO" id="GO:0009252">
    <property type="term" value="P:peptidoglycan biosynthetic process"/>
    <property type="evidence" value="ECO:0007669"/>
    <property type="project" value="UniProtKB-KW"/>
</dbReference>
<evidence type="ECO:0000256" key="13">
    <source>
        <dbReference type="ARBA" id="ARBA00047594"/>
    </source>
</evidence>
<evidence type="ECO:0000256" key="1">
    <source>
        <dbReference type="ARBA" id="ARBA00004651"/>
    </source>
</evidence>
<evidence type="ECO:0000256" key="8">
    <source>
        <dbReference type="ARBA" id="ARBA00022989"/>
    </source>
</evidence>
<dbReference type="STRING" id="28092.WM40_09320"/>
<evidence type="ECO:0000256" key="12">
    <source>
        <dbReference type="ARBA" id="ARBA00032932"/>
    </source>
</evidence>
<reference evidence="15 16" key="1">
    <citation type="submission" date="2015-03" db="EMBL/GenBank/DDBJ databases">
        <title>Draft Genome Sequence of Burkholderia andropogonis type strain ICMP2807, isolated from Sorghum bicolor.</title>
        <authorList>
            <person name="Lopes-Santos L."/>
            <person name="Castro D.B."/>
            <person name="Ottoboni L.M."/>
            <person name="Park D."/>
            <person name="Weirc B.S."/>
            <person name="Destefano S.A."/>
        </authorList>
    </citation>
    <scope>NUCLEOTIDE SEQUENCE [LARGE SCALE GENOMIC DNA]</scope>
    <source>
        <strain evidence="15 16">ICMP2807</strain>
    </source>
</reference>
<comment type="function">
    <text evidence="14">Catalyzes the dephosphorylation of undecaprenyl diphosphate (UPP). Confers resistance to bacitracin.</text>
</comment>
<dbReference type="GO" id="GO:0050380">
    <property type="term" value="F:undecaprenyl-diphosphatase activity"/>
    <property type="evidence" value="ECO:0007669"/>
    <property type="project" value="UniProtKB-UniRule"/>
</dbReference>
<dbReference type="GO" id="GO:0046677">
    <property type="term" value="P:response to antibiotic"/>
    <property type="evidence" value="ECO:0007669"/>
    <property type="project" value="UniProtKB-UniRule"/>
</dbReference>
<keyword evidence="14" id="KW-0573">Peptidoglycan synthesis</keyword>
<dbReference type="InterPro" id="IPR003824">
    <property type="entry name" value="UppP"/>
</dbReference>
<evidence type="ECO:0000313" key="16">
    <source>
        <dbReference type="Proteomes" id="UP000033618"/>
    </source>
</evidence>
<dbReference type="Pfam" id="PF02673">
    <property type="entry name" value="BacA"/>
    <property type="match status" value="1"/>
</dbReference>
<evidence type="ECO:0000256" key="9">
    <source>
        <dbReference type="ARBA" id="ARBA00023136"/>
    </source>
</evidence>
<dbReference type="GO" id="GO:0071555">
    <property type="term" value="P:cell wall organization"/>
    <property type="evidence" value="ECO:0007669"/>
    <property type="project" value="UniProtKB-KW"/>
</dbReference>
<feature type="transmembrane region" description="Helical" evidence="14">
    <location>
        <begin position="110"/>
        <end position="131"/>
    </location>
</feature>
<keyword evidence="10 14" id="KW-0046">Antibiotic resistance</keyword>
<keyword evidence="6 14" id="KW-0812">Transmembrane</keyword>
<evidence type="ECO:0000256" key="10">
    <source>
        <dbReference type="ARBA" id="ARBA00023251"/>
    </source>
</evidence>
<evidence type="ECO:0000256" key="2">
    <source>
        <dbReference type="ARBA" id="ARBA00010621"/>
    </source>
</evidence>
<protein>
    <recommendedName>
        <fullName evidence="4 14">Undecaprenyl-diphosphatase</fullName>
        <ecNumber evidence="3 14">3.6.1.27</ecNumber>
    </recommendedName>
    <alternativeName>
        <fullName evidence="12 14">Bacitracin resistance protein</fullName>
    </alternativeName>
    <alternativeName>
        <fullName evidence="11 14">Undecaprenyl pyrophosphate phosphatase</fullName>
    </alternativeName>
</protein>
<dbReference type="PANTHER" id="PTHR30622:SF3">
    <property type="entry name" value="UNDECAPRENYL-DIPHOSPHATASE"/>
    <property type="match status" value="1"/>
</dbReference>
<keyword evidence="5 14" id="KW-1003">Cell membrane</keyword>
<dbReference type="RefSeq" id="WP_024902034.1">
    <property type="nucleotide sequence ID" value="NZ_CADFGU010000001.1"/>
</dbReference>
<dbReference type="PATRIC" id="fig|28092.6.peg.2192"/>
<evidence type="ECO:0000256" key="7">
    <source>
        <dbReference type="ARBA" id="ARBA00022801"/>
    </source>
</evidence>
<evidence type="ECO:0000256" key="4">
    <source>
        <dbReference type="ARBA" id="ARBA00021581"/>
    </source>
</evidence>
<comment type="catalytic activity">
    <reaction evidence="13 14">
        <text>di-trans,octa-cis-undecaprenyl diphosphate + H2O = di-trans,octa-cis-undecaprenyl phosphate + phosphate + H(+)</text>
        <dbReference type="Rhea" id="RHEA:28094"/>
        <dbReference type="ChEBI" id="CHEBI:15377"/>
        <dbReference type="ChEBI" id="CHEBI:15378"/>
        <dbReference type="ChEBI" id="CHEBI:43474"/>
        <dbReference type="ChEBI" id="CHEBI:58405"/>
        <dbReference type="ChEBI" id="CHEBI:60392"/>
        <dbReference type="EC" id="3.6.1.27"/>
    </reaction>
</comment>
<keyword evidence="14" id="KW-0133">Cell shape</keyword>
<dbReference type="HAMAP" id="MF_01006">
    <property type="entry name" value="Undec_diphosphatase"/>
    <property type="match status" value="1"/>
</dbReference>
<dbReference type="OrthoDB" id="9808289at2"/>
<evidence type="ECO:0000256" key="14">
    <source>
        <dbReference type="HAMAP-Rule" id="MF_01006"/>
    </source>
</evidence>
<evidence type="ECO:0000256" key="11">
    <source>
        <dbReference type="ARBA" id="ARBA00032707"/>
    </source>
</evidence>
<keyword evidence="16" id="KW-1185">Reference proteome</keyword>